<accession>E8N6N5</accession>
<dbReference type="HOGENOM" id="CLU_3137734_0_0_11"/>
<protein>
    <submittedName>
        <fullName evidence="1">Uncharacterized protein</fullName>
    </submittedName>
</protein>
<evidence type="ECO:0000313" key="2">
    <source>
        <dbReference type="Proteomes" id="UP000008975"/>
    </source>
</evidence>
<reference key="2">
    <citation type="submission" date="2011-02" db="EMBL/GenBank/DDBJ databases">
        <title>Genome sequence of Microbacterium testaceum StLB037.</title>
        <authorList>
            <person name="Morohoshi T."/>
            <person name="Wang W.Z."/>
            <person name="Someya N."/>
            <person name="Ikeda T."/>
        </authorList>
    </citation>
    <scope>NUCLEOTIDE SEQUENCE</scope>
    <source>
        <strain>StLB037</strain>
    </source>
</reference>
<name>E8N6N5_MICTS</name>
<organism evidence="1 2">
    <name type="scientific">Microbacterium testaceum (strain StLB037)</name>
    <dbReference type="NCBI Taxonomy" id="979556"/>
    <lineage>
        <taxon>Bacteria</taxon>
        <taxon>Bacillati</taxon>
        <taxon>Actinomycetota</taxon>
        <taxon>Actinomycetes</taxon>
        <taxon>Micrococcales</taxon>
        <taxon>Microbacteriaceae</taxon>
        <taxon>Microbacterium</taxon>
    </lineage>
</organism>
<dbReference type="STRING" id="979556.MTES_1219"/>
<proteinExistence type="predicted"/>
<gene>
    <name evidence="1" type="ordered locus">MTES_1219</name>
</gene>
<dbReference type="Proteomes" id="UP000008975">
    <property type="component" value="Chromosome"/>
</dbReference>
<sequence length="49" mass="5352">MRPGRPRSRTDHDDRRLAVGHRSECVADSFRVIRALGPDGAVGLDPGIL</sequence>
<evidence type="ECO:0000313" key="1">
    <source>
        <dbReference type="EMBL" id="BAJ74183.1"/>
    </source>
</evidence>
<dbReference type="AlphaFoldDB" id="E8N6N5"/>
<reference evidence="1 2" key="1">
    <citation type="journal article" date="2011" name="J. Bacteriol.">
        <title>Genome sequence of Microbacterium testaceum StLB037, an N-acylhomoserine lactone-degrading bacterium isolated from potato leaves.</title>
        <authorList>
            <person name="Morohoshi T."/>
            <person name="Wang W.-Z."/>
            <person name="Someya N."/>
            <person name="Ikeda T."/>
        </authorList>
    </citation>
    <scope>NUCLEOTIDE SEQUENCE [LARGE SCALE GENOMIC DNA]</scope>
    <source>
        <strain evidence="1 2">StLB037</strain>
    </source>
</reference>
<dbReference type="EMBL" id="AP012052">
    <property type="protein sequence ID" value="BAJ74183.1"/>
    <property type="molecule type" value="Genomic_DNA"/>
</dbReference>
<dbReference type="KEGG" id="mts:MTES_1219"/>